<dbReference type="EMBL" id="JAXCGZ010000064">
    <property type="protein sequence ID" value="KAK7086855.1"/>
    <property type="molecule type" value="Genomic_DNA"/>
</dbReference>
<name>A0AAN9FWV8_HALRR</name>
<dbReference type="PANTHER" id="PTHR23220:SF122">
    <property type="entry name" value="INTEGRIN ALPHA-PS1"/>
    <property type="match status" value="1"/>
</dbReference>
<evidence type="ECO:0008006" key="4">
    <source>
        <dbReference type="Google" id="ProtNLM"/>
    </source>
</evidence>
<keyword evidence="1" id="KW-0812">Transmembrane</keyword>
<evidence type="ECO:0000313" key="2">
    <source>
        <dbReference type="EMBL" id="KAK7086855.1"/>
    </source>
</evidence>
<dbReference type="GO" id="GO:0007160">
    <property type="term" value="P:cell-matrix adhesion"/>
    <property type="evidence" value="ECO:0007669"/>
    <property type="project" value="TreeGrafter"/>
</dbReference>
<dbReference type="PANTHER" id="PTHR23220">
    <property type="entry name" value="INTEGRIN ALPHA"/>
    <property type="match status" value="1"/>
</dbReference>
<dbReference type="GO" id="GO:0007229">
    <property type="term" value="P:integrin-mediated signaling pathway"/>
    <property type="evidence" value="ECO:0007669"/>
    <property type="project" value="TreeGrafter"/>
</dbReference>
<dbReference type="Proteomes" id="UP001381693">
    <property type="component" value="Unassembled WGS sequence"/>
</dbReference>
<organism evidence="2 3">
    <name type="scientific">Halocaridina rubra</name>
    <name type="common">Hawaiian red shrimp</name>
    <dbReference type="NCBI Taxonomy" id="373956"/>
    <lineage>
        <taxon>Eukaryota</taxon>
        <taxon>Metazoa</taxon>
        <taxon>Ecdysozoa</taxon>
        <taxon>Arthropoda</taxon>
        <taxon>Crustacea</taxon>
        <taxon>Multicrustacea</taxon>
        <taxon>Malacostraca</taxon>
        <taxon>Eumalacostraca</taxon>
        <taxon>Eucarida</taxon>
        <taxon>Decapoda</taxon>
        <taxon>Pleocyemata</taxon>
        <taxon>Caridea</taxon>
        <taxon>Atyoidea</taxon>
        <taxon>Atyidae</taxon>
        <taxon>Halocaridina</taxon>
    </lineage>
</organism>
<evidence type="ECO:0000256" key="1">
    <source>
        <dbReference type="SAM" id="Phobius"/>
    </source>
</evidence>
<dbReference type="PROSITE" id="PS00242">
    <property type="entry name" value="INTEGRIN_ALPHA"/>
    <property type="match status" value="1"/>
</dbReference>
<dbReference type="GO" id="GO:0033627">
    <property type="term" value="P:cell adhesion mediated by integrin"/>
    <property type="evidence" value="ECO:0007669"/>
    <property type="project" value="TreeGrafter"/>
</dbReference>
<reference evidence="2 3" key="1">
    <citation type="submission" date="2023-11" db="EMBL/GenBank/DDBJ databases">
        <title>Halocaridina rubra genome assembly.</title>
        <authorList>
            <person name="Smith C."/>
        </authorList>
    </citation>
    <scope>NUCLEOTIDE SEQUENCE [LARGE SCALE GENOMIC DNA]</scope>
    <source>
        <strain evidence="2">EP-1</strain>
        <tissue evidence="2">Whole</tissue>
    </source>
</reference>
<keyword evidence="1" id="KW-1133">Transmembrane helix</keyword>
<proteinExistence type="predicted"/>
<dbReference type="GO" id="GO:0009897">
    <property type="term" value="C:external side of plasma membrane"/>
    <property type="evidence" value="ECO:0007669"/>
    <property type="project" value="TreeGrafter"/>
</dbReference>
<gene>
    <name evidence="2" type="ORF">SK128_027213</name>
</gene>
<dbReference type="GO" id="GO:0005178">
    <property type="term" value="F:integrin binding"/>
    <property type="evidence" value="ECO:0007669"/>
    <property type="project" value="TreeGrafter"/>
</dbReference>
<sequence length="438" mass="48699">MTLKMQLDVGAISKRILFQENHKSTLDYNLRMTSTSTNKTFIVYVEDLASAKNLTVSKAQVTVNPSGHFLVNSSNASELYGVFEEPGRPGVEWKNREYETSVRLTCSSNNTCFKPTNIGVAVEQNRLSFKVGRNDIEISLNVSVENNIAFDLHLEISKTPGLEMKSAVVSSTSVVLTCREGTNCKPHNITCNICAFPEKIMPGSMMLVKLTFQQNQDLILNQTDSKPNPELTTRIRATVFNEDSNPEDDSVDVTFLPSVEIDFSVIGVSTPETISLDLSETFASQSKVKTLRDEQSSALENPSCDLQLFKSKADLILSVKAVVVGSFFQENIKNFQLASYLMGRVLKPLSWGVNGTYHLERRTVTQQKTIETPLLVIVGVTSIPAFVIPLAILVGLVLLALLALCLYKLGFFKRKRVPKQSEDNQRIIHKIDETLHVD</sequence>
<dbReference type="InterPro" id="IPR018184">
    <property type="entry name" value="Integrin_alpha_C_CS"/>
</dbReference>
<comment type="caution">
    <text evidence="2">The sequence shown here is derived from an EMBL/GenBank/DDBJ whole genome shotgun (WGS) entry which is preliminary data.</text>
</comment>
<keyword evidence="3" id="KW-1185">Reference proteome</keyword>
<accession>A0AAN9FWV8</accession>
<dbReference type="GO" id="GO:0008305">
    <property type="term" value="C:integrin complex"/>
    <property type="evidence" value="ECO:0007669"/>
    <property type="project" value="TreeGrafter"/>
</dbReference>
<evidence type="ECO:0000313" key="3">
    <source>
        <dbReference type="Proteomes" id="UP001381693"/>
    </source>
</evidence>
<feature type="transmembrane region" description="Helical" evidence="1">
    <location>
        <begin position="374"/>
        <end position="407"/>
    </location>
</feature>
<dbReference type="Gene3D" id="1.20.5.930">
    <property type="entry name" value="Bicelle-embedded integrin alpha(iib) transmembrane segment"/>
    <property type="match status" value="1"/>
</dbReference>
<keyword evidence="1" id="KW-0472">Membrane</keyword>
<protein>
    <recommendedName>
        <fullName evidence="4">Integrin alpha-2 domain-containing protein</fullName>
    </recommendedName>
</protein>
<dbReference type="GO" id="GO:0098609">
    <property type="term" value="P:cell-cell adhesion"/>
    <property type="evidence" value="ECO:0007669"/>
    <property type="project" value="TreeGrafter"/>
</dbReference>
<dbReference type="AlphaFoldDB" id="A0AAN9FWV8"/>